<proteinExistence type="predicted"/>
<accession>A0AA36AZT5</accession>
<dbReference type="AlphaFoldDB" id="A0AA36AZT5"/>
<keyword evidence="2" id="KW-1185">Reference proteome</keyword>
<organism evidence="1 2">
    <name type="scientific">Octopus vulgaris</name>
    <name type="common">Common octopus</name>
    <dbReference type="NCBI Taxonomy" id="6645"/>
    <lineage>
        <taxon>Eukaryota</taxon>
        <taxon>Metazoa</taxon>
        <taxon>Spiralia</taxon>
        <taxon>Lophotrochozoa</taxon>
        <taxon>Mollusca</taxon>
        <taxon>Cephalopoda</taxon>
        <taxon>Coleoidea</taxon>
        <taxon>Octopodiformes</taxon>
        <taxon>Octopoda</taxon>
        <taxon>Incirrata</taxon>
        <taxon>Octopodidae</taxon>
        <taxon>Octopus</taxon>
    </lineage>
</organism>
<evidence type="ECO:0000313" key="1">
    <source>
        <dbReference type="EMBL" id="CAI9725341.1"/>
    </source>
</evidence>
<sequence>MNGVALEHLLYCNIVNCFMEKMWMDKVLKVGSIVVKKRCVWLRMVKKNIRKQVFVTNNALTKDGIIKKICNVNYITLKSFVKL</sequence>
<reference evidence="1" key="1">
    <citation type="submission" date="2023-08" db="EMBL/GenBank/DDBJ databases">
        <authorList>
            <person name="Alioto T."/>
            <person name="Alioto T."/>
            <person name="Gomez Garrido J."/>
        </authorList>
    </citation>
    <scope>NUCLEOTIDE SEQUENCE</scope>
</reference>
<protein>
    <submittedName>
        <fullName evidence="1">Uncharacterized protein</fullName>
    </submittedName>
</protein>
<name>A0AA36AZT5_OCTVU</name>
<dbReference type="EMBL" id="OX597820">
    <property type="protein sequence ID" value="CAI9725341.1"/>
    <property type="molecule type" value="Genomic_DNA"/>
</dbReference>
<evidence type="ECO:0000313" key="2">
    <source>
        <dbReference type="Proteomes" id="UP001162480"/>
    </source>
</evidence>
<dbReference type="Proteomes" id="UP001162480">
    <property type="component" value="Chromosome 7"/>
</dbReference>
<gene>
    <name evidence="1" type="ORF">OCTVUL_1B019469</name>
</gene>